<reference evidence="1 2" key="1">
    <citation type="submission" date="2019-03" db="EMBL/GenBank/DDBJ databases">
        <title>Paraburkholderia sp. 7MH5, isolated from subtropical forest soil.</title>
        <authorList>
            <person name="Gao Z.-H."/>
            <person name="Qiu L.-H."/>
        </authorList>
    </citation>
    <scope>NUCLEOTIDE SEQUENCE [LARGE SCALE GENOMIC DNA]</scope>
    <source>
        <strain evidence="1 2">7MH5</strain>
    </source>
</reference>
<protein>
    <submittedName>
        <fullName evidence="1">Uncharacterized protein</fullName>
    </submittedName>
</protein>
<dbReference type="AlphaFoldDB" id="A0A4P7CUA0"/>
<evidence type="ECO:0000313" key="1">
    <source>
        <dbReference type="EMBL" id="QBQ99648.1"/>
    </source>
</evidence>
<gene>
    <name evidence="1" type="ORF">E1956_21065</name>
</gene>
<dbReference type="Proteomes" id="UP000295727">
    <property type="component" value="Chromosome 2"/>
</dbReference>
<dbReference type="RefSeq" id="WP_134752576.1">
    <property type="nucleotide sequence ID" value="NZ_CP038149.1"/>
</dbReference>
<sequence length="71" mass="7956">MGGREKNERKRKRAKQMARWVMGYDEAALWSAPDRRGLLIATLDFPMRKLAAPVPTTRAMPHGPAPPSLSI</sequence>
<name>A0A4P7CUA0_9BURK</name>
<keyword evidence="2" id="KW-1185">Reference proteome</keyword>
<accession>A0A4P7CUA0</accession>
<evidence type="ECO:0000313" key="2">
    <source>
        <dbReference type="Proteomes" id="UP000295727"/>
    </source>
</evidence>
<organism evidence="1 2">
    <name type="scientific">Paraburkholderia pallida</name>
    <dbReference type="NCBI Taxonomy" id="2547399"/>
    <lineage>
        <taxon>Bacteria</taxon>
        <taxon>Pseudomonadati</taxon>
        <taxon>Pseudomonadota</taxon>
        <taxon>Betaproteobacteria</taxon>
        <taxon>Burkholderiales</taxon>
        <taxon>Burkholderiaceae</taxon>
        <taxon>Paraburkholderia</taxon>
    </lineage>
</organism>
<proteinExistence type="predicted"/>
<dbReference type="EMBL" id="CP038149">
    <property type="protein sequence ID" value="QBQ99648.1"/>
    <property type="molecule type" value="Genomic_DNA"/>
</dbReference>
<dbReference type="KEGG" id="ppai:E1956_21065"/>